<sequence length="187" mass="20257">MASKLPQISCLLLLSFTCILLLSHSGASKADRKAYIVYMGDRPKDHSSASSLHMSMLQEVIGSEKNQVQTTRSWDFMGFPLQVKRSGVESDIIIGMLDTVIWPESNSFKDERFAFDDAIADDVDIISLSVVGQQATDFFRDVFAIGAFHAMKNGILTSHAAGNAGPTPGTILSVSPWSISVAANTID</sequence>
<dbReference type="EMBL" id="CM018034">
    <property type="protein sequence ID" value="KAA8544121.1"/>
    <property type="molecule type" value="Genomic_DNA"/>
</dbReference>
<keyword evidence="5" id="KW-1185">Reference proteome</keyword>
<dbReference type="SUPFAM" id="SSF52743">
    <property type="entry name" value="Subtilisin-like"/>
    <property type="match status" value="1"/>
</dbReference>
<comment type="similarity">
    <text evidence="1">Belongs to the peptidase S8 family.</text>
</comment>
<dbReference type="GO" id="GO:0006508">
    <property type="term" value="P:proteolysis"/>
    <property type="evidence" value="ECO:0007669"/>
    <property type="project" value="InterPro"/>
</dbReference>
<name>A0A5J5BSE9_9ASTE</name>
<dbReference type="InterPro" id="IPR036852">
    <property type="entry name" value="Peptidase_S8/S53_dom_sf"/>
</dbReference>
<protein>
    <recommendedName>
        <fullName evidence="6">Peptidase S8/S53 domain-containing protein</fullName>
    </recommendedName>
</protein>
<dbReference type="OrthoDB" id="2014869at2759"/>
<evidence type="ECO:0008006" key="6">
    <source>
        <dbReference type="Google" id="ProtNLM"/>
    </source>
</evidence>
<dbReference type="GO" id="GO:0004252">
    <property type="term" value="F:serine-type endopeptidase activity"/>
    <property type="evidence" value="ECO:0007669"/>
    <property type="project" value="InterPro"/>
</dbReference>
<evidence type="ECO:0000313" key="5">
    <source>
        <dbReference type="Proteomes" id="UP000325577"/>
    </source>
</evidence>
<dbReference type="AlphaFoldDB" id="A0A5J5BSE9"/>
<dbReference type="InterPro" id="IPR045051">
    <property type="entry name" value="SBT"/>
</dbReference>
<evidence type="ECO:0000256" key="2">
    <source>
        <dbReference type="ARBA" id="ARBA00022729"/>
    </source>
</evidence>
<feature type="chain" id="PRO_5023927245" description="Peptidase S8/S53 domain-containing protein" evidence="3">
    <location>
        <begin position="31"/>
        <end position="187"/>
    </location>
</feature>
<accession>A0A5J5BSE9</accession>
<organism evidence="4 5">
    <name type="scientific">Nyssa sinensis</name>
    <dbReference type="NCBI Taxonomy" id="561372"/>
    <lineage>
        <taxon>Eukaryota</taxon>
        <taxon>Viridiplantae</taxon>
        <taxon>Streptophyta</taxon>
        <taxon>Embryophyta</taxon>
        <taxon>Tracheophyta</taxon>
        <taxon>Spermatophyta</taxon>
        <taxon>Magnoliopsida</taxon>
        <taxon>eudicotyledons</taxon>
        <taxon>Gunneridae</taxon>
        <taxon>Pentapetalae</taxon>
        <taxon>asterids</taxon>
        <taxon>Cornales</taxon>
        <taxon>Nyssaceae</taxon>
        <taxon>Nyssa</taxon>
    </lineage>
</organism>
<dbReference type="PANTHER" id="PTHR10795">
    <property type="entry name" value="PROPROTEIN CONVERTASE SUBTILISIN/KEXIN"/>
    <property type="match status" value="1"/>
</dbReference>
<keyword evidence="2 3" id="KW-0732">Signal</keyword>
<dbReference type="Gene3D" id="3.40.50.200">
    <property type="entry name" value="Peptidase S8/S53 domain"/>
    <property type="match status" value="1"/>
</dbReference>
<reference evidence="4 5" key="1">
    <citation type="submission" date="2019-09" db="EMBL/GenBank/DDBJ databases">
        <title>A chromosome-level genome assembly of the Chinese tupelo Nyssa sinensis.</title>
        <authorList>
            <person name="Yang X."/>
            <person name="Kang M."/>
            <person name="Yang Y."/>
            <person name="Xiong H."/>
            <person name="Wang M."/>
            <person name="Zhang Z."/>
            <person name="Wang Z."/>
            <person name="Wu H."/>
            <person name="Ma T."/>
            <person name="Liu J."/>
            <person name="Xi Z."/>
        </authorList>
    </citation>
    <scope>NUCLEOTIDE SEQUENCE [LARGE SCALE GENOMIC DNA]</scope>
    <source>
        <strain evidence="4">J267</strain>
        <tissue evidence="4">Leaf</tissue>
    </source>
</reference>
<dbReference type="InterPro" id="IPR037045">
    <property type="entry name" value="S8pro/Inhibitor_I9_sf"/>
</dbReference>
<gene>
    <name evidence="4" type="ORF">F0562_022133</name>
</gene>
<evidence type="ECO:0000256" key="1">
    <source>
        <dbReference type="ARBA" id="ARBA00011073"/>
    </source>
</evidence>
<proteinExistence type="inferred from homology"/>
<evidence type="ECO:0000256" key="3">
    <source>
        <dbReference type="SAM" id="SignalP"/>
    </source>
</evidence>
<dbReference type="Gene3D" id="3.30.70.80">
    <property type="entry name" value="Peptidase S8 propeptide/proteinase inhibitor I9"/>
    <property type="match status" value="1"/>
</dbReference>
<feature type="signal peptide" evidence="3">
    <location>
        <begin position="1"/>
        <end position="30"/>
    </location>
</feature>
<evidence type="ECO:0000313" key="4">
    <source>
        <dbReference type="EMBL" id="KAA8544121.1"/>
    </source>
</evidence>
<dbReference type="Proteomes" id="UP000325577">
    <property type="component" value="Linkage Group LG11"/>
</dbReference>